<accession>A0A8J2J7H0</accession>
<dbReference type="EMBL" id="CAJVCH010034754">
    <property type="protein sequence ID" value="CAG7715653.1"/>
    <property type="molecule type" value="Genomic_DNA"/>
</dbReference>
<dbReference type="AlphaFoldDB" id="A0A8J2J7H0"/>
<keyword evidence="2" id="KW-1185">Reference proteome</keyword>
<gene>
    <name evidence="1" type="ORF">AFUS01_LOCUS5440</name>
</gene>
<proteinExistence type="predicted"/>
<comment type="caution">
    <text evidence="1">The sequence shown here is derived from an EMBL/GenBank/DDBJ whole genome shotgun (WGS) entry which is preliminary data.</text>
</comment>
<dbReference type="Proteomes" id="UP000708208">
    <property type="component" value="Unassembled WGS sequence"/>
</dbReference>
<feature type="non-terminal residue" evidence="1">
    <location>
        <position position="1"/>
    </location>
</feature>
<reference evidence="1" key="1">
    <citation type="submission" date="2021-06" db="EMBL/GenBank/DDBJ databases">
        <authorList>
            <person name="Hodson N. C."/>
            <person name="Mongue J. A."/>
            <person name="Jaron S. K."/>
        </authorList>
    </citation>
    <scope>NUCLEOTIDE SEQUENCE</scope>
</reference>
<sequence length="76" mass="8949">MFSNTIGSRNHSYYGNCNVSCSDSCPSNNPCWKLYVFWGMCWENGGKFLHQVSMKKHYPRTYLKLFRPQTSKQEND</sequence>
<name>A0A8J2J7H0_9HEXA</name>
<protein>
    <submittedName>
        <fullName evidence="1">Uncharacterized protein</fullName>
    </submittedName>
</protein>
<evidence type="ECO:0000313" key="2">
    <source>
        <dbReference type="Proteomes" id="UP000708208"/>
    </source>
</evidence>
<organism evidence="1 2">
    <name type="scientific">Allacma fusca</name>
    <dbReference type="NCBI Taxonomy" id="39272"/>
    <lineage>
        <taxon>Eukaryota</taxon>
        <taxon>Metazoa</taxon>
        <taxon>Ecdysozoa</taxon>
        <taxon>Arthropoda</taxon>
        <taxon>Hexapoda</taxon>
        <taxon>Collembola</taxon>
        <taxon>Symphypleona</taxon>
        <taxon>Sminthuridae</taxon>
        <taxon>Allacma</taxon>
    </lineage>
</organism>
<evidence type="ECO:0000313" key="1">
    <source>
        <dbReference type="EMBL" id="CAG7715653.1"/>
    </source>
</evidence>